<accession>A0AAV2NX66</accession>
<evidence type="ECO:0000313" key="2">
    <source>
        <dbReference type="Proteomes" id="UP001497644"/>
    </source>
</evidence>
<keyword evidence="2" id="KW-1185">Reference proteome</keyword>
<dbReference type="Proteomes" id="UP001497644">
    <property type="component" value="Chromosome 5"/>
</dbReference>
<dbReference type="AlphaFoldDB" id="A0AAV2NX66"/>
<gene>
    <name evidence="1" type="ORF">LPLAT_LOCUS10170</name>
</gene>
<proteinExistence type="predicted"/>
<dbReference type="EMBL" id="OZ034828">
    <property type="protein sequence ID" value="CAL1684577.1"/>
    <property type="molecule type" value="Genomic_DNA"/>
</dbReference>
<name>A0AAV2NX66_9HYME</name>
<organism evidence="1 2">
    <name type="scientific">Lasius platythorax</name>
    <dbReference type="NCBI Taxonomy" id="488582"/>
    <lineage>
        <taxon>Eukaryota</taxon>
        <taxon>Metazoa</taxon>
        <taxon>Ecdysozoa</taxon>
        <taxon>Arthropoda</taxon>
        <taxon>Hexapoda</taxon>
        <taxon>Insecta</taxon>
        <taxon>Pterygota</taxon>
        <taxon>Neoptera</taxon>
        <taxon>Endopterygota</taxon>
        <taxon>Hymenoptera</taxon>
        <taxon>Apocrita</taxon>
        <taxon>Aculeata</taxon>
        <taxon>Formicoidea</taxon>
        <taxon>Formicidae</taxon>
        <taxon>Formicinae</taxon>
        <taxon>Lasius</taxon>
        <taxon>Lasius</taxon>
    </lineage>
</organism>
<evidence type="ECO:0000313" key="1">
    <source>
        <dbReference type="EMBL" id="CAL1684577.1"/>
    </source>
</evidence>
<protein>
    <submittedName>
        <fullName evidence="1">Uncharacterized protein</fullName>
    </submittedName>
</protein>
<reference evidence="1" key="1">
    <citation type="submission" date="2024-04" db="EMBL/GenBank/DDBJ databases">
        <authorList>
            <consortium name="Molecular Ecology Group"/>
        </authorList>
    </citation>
    <scope>NUCLEOTIDE SEQUENCE</scope>
</reference>
<sequence length="94" mass="9961">MSGTRRVEWILSQYTEPEAHGVSLRVAGSFPLTHLGIVFAKSSSEMVDALVEGKTEGEEGKIGHVAEGVSEGVARTMGLHDNLVLSRPAGSEGR</sequence>